<dbReference type="EMBL" id="JAULSU010000002">
    <property type="protein sequence ID" value="KAK0626323.1"/>
    <property type="molecule type" value="Genomic_DNA"/>
</dbReference>
<proteinExistence type="predicted"/>
<evidence type="ECO:0000313" key="2">
    <source>
        <dbReference type="EMBL" id="KAK0626323.1"/>
    </source>
</evidence>
<reference evidence="2" key="1">
    <citation type="submission" date="2023-06" db="EMBL/GenBank/DDBJ databases">
        <title>Genome-scale phylogeny and comparative genomics of the fungal order Sordariales.</title>
        <authorList>
            <consortium name="Lawrence Berkeley National Laboratory"/>
            <person name="Hensen N."/>
            <person name="Bonometti L."/>
            <person name="Westerberg I."/>
            <person name="Brannstrom I.O."/>
            <person name="Guillou S."/>
            <person name="Cros-Aarteil S."/>
            <person name="Calhoun S."/>
            <person name="Haridas S."/>
            <person name="Kuo A."/>
            <person name="Mondo S."/>
            <person name="Pangilinan J."/>
            <person name="Riley R."/>
            <person name="Labutti K."/>
            <person name="Andreopoulos B."/>
            <person name="Lipzen A."/>
            <person name="Chen C."/>
            <person name="Yanf M."/>
            <person name="Daum C."/>
            <person name="Ng V."/>
            <person name="Clum A."/>
            <person name="Steindorff A."/>
            <person name="Ohm R."/>
            <person name="Martin F."/>
            <person name="Silar P."/>
            <person name="Natvig D."/>
            <person name="Lalanne C."/>
            <person name="Gautier V."/>
            <person name="Ament-Velasquez S.L."/>
            <person name="Kruys A."/>
            <person name="Hutchinson M.I."/>
            <person name="Powell A.J."/>
            <person name="Barry K."/>
            <person name="Miller A.N."/>
            <person name="Grigoriev I.V."/>
            <person name="Debuchy R."/>
            <person name="Gladieux P."/>
            <person name="Thoren M.H."/>
            <person name="Johannesson H."/>
        </authorList>
    </citation>
    <scope>NUCLEOTIDE SEQUENCE</scope>
    <source>
        <strain evidence="2">CBS 606.72</strain>
    </source>
</reference>
<evidence type="ECO:0000256" key="1">
    <source>
        <dbReference type="SAM" id="MobiDB-lite"/>
    </source>
</evidence>
<organism evidence="2 3">
    <name type="scientific">Immersiella caudata</name>
    <dbReference type="NCBI Taxonomy" id="314043"/>
    <lineage>
        <taxon>Eukaryota</taxon>
        <taxon>Fungi</taxon>
        <taxon>Dikarya</taxon>
        <taxon>Ascomycota</taxon>
        <taxon>Pezizomycotina</taxon>
        <taxon>Sordariomycetes</taxon>
        <taxon>Sordariomycetidae</taxon>
        <taxon>Sordariales</taxon>
        <taxon>Lasiosphaeriaceae</taxon>
        <taxon>Immersiella</taxon>
    </lineage>
</organism>
<evidence type="ECO:0000313" key="3">
    <source>
        <dbReference type="Proteomes" id="UP001175000"/>
    </source>
</evidence>
<feature type="non-terminal residue" evidence="2">
    <location>
        <position position="1"/>
    </location>
</feature>
<keyword evidence="3" id="KW-1185">Reference proteome</keyword>
<accession>A0AA39X2Y0</accession>
<protein>
    <submittedName>
        <fullName evidence="2">Uncharacterized protein</fullName>
    </submittedName>
</protein>
<dbReference type="AlphaFoldDB" id="A0AA39X2Y0"/>
<feature type="compositionally biased region" description="Basic residues" evidence="1">
    <location>
        <begin position="160"/>
        <end position="192"/>
    </location>
</feature>
<name>A0AA39X2Y0_9PEZI</name>
<sequence>GRSDFHRLPPRQSARKQDLNSRVQIIAHSLYSRGLANGRHLCRQSESKRVLTVGCRGYGSSTRVDSVAPLGNTKVDDYYRKDSMKYCRHEEEKRNGTRWRGGGRLYIWQTWSVHRCEFCCGAFGWWVLAMKVLTPPETGAPGVLSNVEFYGLHQGDGVRKKEKRKKKKRRKKERKKRKKKGKRKKKRITRLG</sequence>
<feature type="region of interest" description="Disordered" evidence="1">
    <location>
        <begin position="155"/>
        <end position="192"/>
    </location>
</feature>
<comment type="caution">
    <text evidence="2">The sequence shown here is derived from an EMBL/GenBank/DDBJ whole genome shotgun (WGS) entry which is preliminary data.</text>
</comment>
<gene>
    <name evidence="2" type="ORF">B0T14DRAFT_577704</name>
</gene>
<dbReference type="Proteomes" id="UP001175000">
    <property type="component" value="Unassembled WGS sequence"/>
</dbReference>